<evidence type="ECO:0000256" key="2">
    <source>
        <dbReference type="SAM" id="Phobius"/>
    </source>
</evidence>
<keyword evidence="4" id="KW-1185">Reference proteome</keyword>
<evidence type="ECO:0008006" key="5">
    <source>
        <dbReference type="Google" id="ProtNLM"/>
    </source>
</evidence>
<name>A0ABN3DE69_9MICO</name>
<dbReference type="EMBL" id="BAAAQY010000003">
    <property type="protein sequence ID" value="GAA2228573.1"/>
    <property type="molecule type" value="Genomic_DNA"/>
</dbReference>
<evidence type="ECO:0000313" key="3">
    <source>
        <dbReference type="EMBL" id="GAA2228573.1"/>
    </source>
</evidence>
<proteinExistence type="predicted"/>
<keyword evidence="2" id="KW-0812">Transmembrane</keyword>
<feature type="region of interest" description="Disordered" evidence="1">
    <location>
        <begin position="87"/>
        <end position="112"/>
    </location>
</feature>
<protein>
    <recommendedName>
        <fullName evidence="5">Type II secretion system protein</fullName>
    </recommendedName>
</protein>
<comment type="caution">
    <text evidence="3">The sequence shown here is derived from an EMBL/GenBank/DDBJ whole genome shotgun (WGS) entry which is preliminary data.</text>
</comment>
<organism evidence="3 4">
    <name type="scientific">Herbiconiux moechotypicola</name>
    <dbReference type="NCBI Taxonomy" id="637393"/>
    <lineage>
        <taxon>Bacteria</taxon>
        <taxon>Bacillati</taxon>
        <taxon>Actinomycetota</taxon>
        <taxon>Actinomycetes</taxon>
        <taxon>Micrococcales</taxon>
        <taxon>Microbacteriaceae</taxon>
        <taxon>Herbiconiux</taxon>
    </lineage>
</organism>
<gene>
    <name evidence="3" type="ORF">GCM10009851_11260</name>
</gene>
<evidence type="ECO:0000256" key="1">
    <source>
        <dbReference type="SAM" id="MobiDB-lite"/>
    </source>
</evidence>
<reference evidence="3 4" key="1">
    <citation type="journal article" date="2019" name="Int. J. Syst. Evol. Microbiol.">
        <title>The Global Catalogue of Microorganisms (GCM) 10K type strain sequencing project: providing services to taxonomists for standard genome sequencing and annotation.</title>
        <authorList>
            <consortium name="The Broad Institute Genomics Platform"/>
            <consortium name="The Broad Institute Genome Sequencing Center for Infectious Disease"/>
            <person name="Wu L."/>
            <person name="Ma J."/>
        </authorList>
    </citation>
    <scope>NUCLEOTIDE SEQUENCE [LARGE SCALE GENOMIC DNA]</scope>
    <source>
        <strain evidence="3 4">JCM 16117</strain>
    </source>
</reference>
<feature type="transmembrane region" description="Helical" evidence="2">
    <location>
        <begin position="21"/>
        <end position="43"/>
    </location>
</feature>
<sequence>MSSARRRILPASRATLTLMDLVFVAAAMVGAVLLAVIGIPRMMRSERTRQRSEFEAGERGVAGFGVVDELFNPSARNAVFERQAQLELPAPAPAPGDPPLESGRIRITLPPE</sequence>
<dbReference type="Proteomes" id="UP001500929">
    <property type="component" value="Unassembled WGS sequence"/>
</dbReference>
<accession>A0ABN3DE69</accession>
<keyword evidence="2" id="KW-0472">Membrane</keyword>
<keyword evidence="2" id="KW-1133">Transmembrane helix</keyword>
<evidence type="ECO:0000313" key="4">
    <source>
        <dbReference type="Proteomes" id="UP001500929"/>
    </source>
</evidence>